<protein>
    <submittedName>
        <fullName evidence="3">mRNA interferase YafQ</fullName>
    </submittedName>
</protein>
<dbReference type="PANTHER" id="PTHR40588:SF1">
    <property type="entry name" value="MRNA INTERFERASE TOXIN YAFQ"/>
    <property type="match status" value="1"/>
</dbReference>
<proteinExistence type="predicted"/>
<dbReference type="InterPro" id="IPR035093">
    <property type="entry name" value="RelE/ParE_toxin_dom_sf"/>
</dbReference>
<dbReference type="InterPro" id="IPR004386">
    <property type="entry name" value="Toxin_YafQ-like"/>
</dbReference>
<dbReference type="Proteomes" id="UP000219669">
    <property type="component" value="Unassembled WGS sequence"/>
</dbReference>
<dbReference type="SUPFAM" id="SSF143011">
    <property type="entry name" value="RelE-like"/>
    <property type="match status" value="1"/>
</dbReference>
<keyword evidence="1" id="KW-1277">Toxin-antitoxin system</keyword>
<evidence type="ECO:0000256" key="1">
    <source>
        <dbReference type="ARBA" id="ARBA00022649"/>
    </source>
</evidence>
<dbReference type="EMBL" id="OCNF01000007">
    <property type="protein sequence ID" value="SOD67882.1"/>
    <property type="molecule type" value="Genomic_DNA"/>
</dbReference>
<dbReference type="GO" id="GO:0006402">
    <property type="term" value="P:mRNA catabolic process"/>
    <property type="evidence" value="ECO:0007669"/>
    <property type="project" value="TreeGrafter"/>
</dbReference>
<dbReference type="NCBIfam" id="TIGR00053">
    <property type="entry name" value="YafQ family addiction module toxin"/>
    <property type="match status" value="1"/>
</dbReference>
<dbReference type="InterPro" id="IPR007712">
    <property type="entry name" value="RelE/ParE_toxin"/>
</dbReference>
<dbReference type="AlphaFoldDB" id="A0A286EAE9"/>
<dbReference type="Pfam" id="PF15738">
    <property type="entry name" value="YafQ_toxin"/>
    <property type="match status" value="1"/>
</dbReference>
<dbReference type="Gene3D" id="3.30.2310.20">
    <property type="entry name" value="RelE-like"/>
    <property type="match status" value="1"/>
</dbReference>
<dbReference type="RefSeq" id="WP_097114095.1">
    <property type="nucleotide sequence ID" value="NZ_CP083931.1"/>
</dbReference>
<evidence type="ECO:0000256" key="2">
    <source>
        <dbReference type="PIRSR" id="PIRSR006156-1"/>
    </source>
</evidence>
<gene>
    <name evidence="3" type="ORF">SAMN02746062_01032</name>
</gene>
<dbReference type="NCBIfam" id="TIGR02385">
    <property type="entry name" value="RelE_StbE"/>
    <property type="match status" value="1"/>
</dbReference>
<evidence type="ECO:0000313" key="3">
    <source>
        <dbReference type="EMBL" id="SOD67882.1"/>
    </source>
</evidence>
<dbReference type="PANTHER" id="PTHR40588">
    <property type="entry name" value="MRNA INTERFERASE TOXIN YAFQ"/>
    <property type="match status" value="1"/>
</dbReference>
<dbReference type="GO" id="GO:0004521">
    <property type="term" value="F:RNA endonuclease activity"/>
    <property type="evidence" value="ECO:0007669"/>
    <property type="project" value="TreeGrafter"/>
</dbReference>
<keyword evidence="4" id="KW-1185">Reference proteome</keyword>
<accession>A0A286EAE9</accession>
<organism evidence="3 4">
    <name type="scientific">Alysiella filiformis DSM 16848</name>
    <dbReference type="NCBI Taxonomy" id="1120981"/>
    <lineage>
        <taxon>Bacteria</taxon>
        <taxon>Pseudomonadati</taxon>
        <taxon>Pseudomonadota</taxon>
        <taxon>Betaproteobacteria</taxon>
        <taxon>Neisseriales</taxon>
        <taxon>Neisseriaceae</taxon>
        <taxon>Alysiella</taxon>
    </lineage>
</organism>
<dbReference type="OrthoDB" id="7030467at2"/>
<feature type="active site" description="Proton donor" evidence="2">
    <location>
        <position position="88"/>
    </location>
</feature>
<dbReference type="GO" id="GO:0006415">
    <property type="term" value="P:translational termination"/>
    <property type="evidence" value="ECO:0007669"/>
    <property type="project" value="TreeGrafter"/>
</dbReference>
<name>A0A286EAE9_9NEIS</name>
<sequence>MNAPREIEIFNSFKRNAKKHFEHLISAEWGEVIGCLVNRTPLPEKYRDHALTGSLKGFRDCHVKNDLVLLYKISDDDNTLELHYLDTHSEVFGNANRK</sequence>
<reference evidence="3 4" key="1">
    <citation type="submission" date="2017-09" db="EMBL/GenBank/DDBJ databases">
        <authorList>
            <person name="Ehlers B."/>
            <person name="Leendertz F.H."/>
        </authorList>
    </citation>
    <scope>NUCLEOTIDE SEQUENCE [LARGE SCALE GENOMIC DNA]</scope>
    <source>
        <strain evidence="3 4">DSM 16848</strain>
    </source>
</reference>
<evidence type="ECO:0000313" key="4">
    <source>
        <dbReference type="Proteomes" id="UP000219669"/>
    </source>
</evidence>
<dbReference type="PIRSF" id="PIRSF006156">
    <property type="entry name" value="YafQ"/>
    <property type="match status" value="1"/>
</dbReference>